<sequence length="318" mass="38067">MKNEYFDLSDYLEENEITFLKQKHKILLLNKEKIKHFLQSNASLKEQIMQLKKDLEIDISVFTYRNFLLKYFKKSYNFHNINKVFLNSKHTILELILNENFTDSEKIYNYLLDNGSLKKVKNDDTSSISYNEFCEKLEDYINIKNLDIKVIRKSENSIDEIDIKKEIQDTEIAEIIDNNKRIDIELIDGSYETHNLSFLKNYYLVEEFSGRKFDFVEKNLFMIPATNEGKIYNFTNIKKLLKHSRLIPEYSLVLHDNSNIDSKIYIYRYINGELMFLDSFSSLLIVDILELINNSIKSFLNIYNIYFQKENEYVSYEK</sequence>
<evidence type="ECO:0000313" key="1">
    <source>
        <dbReference type="EMBL" id="AXX92582.1"/>
    </source>
</evidence>
<evidence type="ECO:0000313" key="2">
    <source>
        <dbReference type="EMBL" id="PHO19006.1"/>
    </source>
</evidence>
<dbReference type="Proteomes" id="UP000221222">
    <property type="component" value="Unassembled WGS sequence"/>
</dbReference>
<protein>
    <submittedName>
        <fullName evidence="2">Uncharacterized protein</fullName>
    </submittedName>
</protein>
<gene>
    <name evidence="1" type="ORF">AMOL_1615</name>
    <name evidence="2" type="ORF">CPU12_01810</name>
</gene>
<evidence type="ECO:0000313" key="3">
    <source>
        <dbReference type="Proteomes" id="UP000221222"/>
    </source>
</evidence>
<evidence type="ECO:0000313" key="4">
    <source>
        <dbReference type="Proteomes" id="UP000262712"/>
    </source>
</evidence>
<dbReference type="KEGG" id="amol:AMOL_1615"/>
<dbReference type="EMBL" id="CP032098">
    <property type="protein sequence ID" value="AXX92582.1"/>
    <property type="molecule type" value="Genomic_DNA"/>
</dbReference>
<proteinExistence type="predicted"/>
<name>A0A2G1DL09_9BACT</name>
<reference evidence="1 4" key="2">
    <citation type="submission" date="2018-08" db="EMBL/GenBank/DDBJ databases">
        <title>Complete genome of the Arcobacter molluscorum type strain LMG 25693.</title>
        <authorList>
            <person name="Miller W.G."/>
            <person name="Yee E."/>
            <person name="Bono J.L."/>
        </authorList>
    </citation>
    <scope>NUCLEOTIDE SEQUENCE [LARGE SCALE GENOMIC DNA]</scope>
    <source>
        <strain evidence="1 4">CECT 7696</strain>
    </source>
</reference>
<dbReference type="RefSeq" id="WP_099341366.1">
    <property type="nucleotide sequence ID" value="NZ_CP032098.1"/>
</dbReference>
<dbReference type="Proteomes" id="UP000262712">
    <property type="component" value="Chromosome"/>
</dbReference>
<accession>A0A2G1DL09</accession>
<dbReference type="AlphaFoldDB" id="A0A2G1DL09"/>
<organism evidence="2 3">
    <name type="scientific">Malaciobacter molluscorum LMG 25693</name>
    <dbReference type="NCBI Taxonomy" id="870501"/>
    <lineage>
        <taxon>Bacteria</taxon>
        <taxon>Pseudomonadati</taxon>
        <taxon>Campylobacterota</taxon>
        <taxon>Epsilonproteobacteria</taxon>
        <taxon>Campylobacterales</taxon>
        <taxon>Arcobacteraceae</taxon>
        <taxon>Malaciobacter</taxon>
    </lineage>
</organism>
<keyword evidence="3" id="KW-1185">Reference proteome</keyword>
<reference evidence="2 3" key="1">
    <citation type="submission" date="2017-09" db="EMBL/GenBank/DDBJ databases">
        <title>Arcobacter canalis sp. nov., a new species isolated from a water canal contaminated with urban sewage.</title>
        <authorList>
            <person name="Perez-Cataluna A."/>
            <person name="Salas-Masso N."/>
            <person name="Figueras M.J."/>
        </authorList>
    </citation>
    <scope>NUCLEOTIDE SEQUENCE [LARGE SCALE GENOMIC DNA]</scope>
    <source>
        <strain evidence="2 3">F98-3</strain>
    </source>
</reference>
<dbReference type="EMBL" id="NXFY01000002">
    <property type="protein sequence ID" value="PHO19006.1"/>
    <property type="molecule type" value="Genomic_DNA"/>
</dbReference>